<evidence type="ECO:0000256" key="10">
    <source>
        <dbReference type="ARBA" id="ARBA00023242"/>
    </source>
</evidence>
<evidence type="ECO:0000256" key="3">
    <source>
        <dbReference type="ARBA" id="ARBA00010999"/>
    </source>
</evidence>
<keyword evidence="11" id="KW-0802">TPR repeat</keyword>
<dbReference type="GO" id="GO:0031297">
    <property type="term" value="P:replication fork processing"/>
    <property type="evidence" value="ECO:0007669"/>
    <property type="project" value="TreeGrafter"/>
</dbReference>
<organism evidence="13 14">
    <name type="scientific">Stichopus japonicus</name>
    <name type="common">Sea cucumber</name>
    <dbReference type="NCBI Taxonomy" id="307972"/>
    <lineage>
        <taxon>Eukaryota</taxon>
        <taxon>Metazoa</taxon>
        <taxon>Echinodermata</taxon>
        <taxon>Eleutherozoa</taxon>
        <taxon>Echinozoa</taxon>
        <taxon>Holothuroidea</taxon>
        <taxon>Aspidochirotacea</taxon>
        <taxon>Aspidochirotida</taxon>
        <taxon>Stichopodidae</taxon>
        <taxon>Apostichopus</taxon>
    </lineage>
</organism>
<evidence type="ECO:0000256" key="1">
    <source>
        <dbReference type="ARBA" id="ARBA00004123"/>
    </source>
</evidence>
<dbReference type="SMART" id="SM00028">
    <property type="entry name" value="TPR"/>
    <property type="match status" value="5"/>
</dbReference>
<keyword evidence="4" id="KW-0158">Chromosome</keyword>
<dbReference type="InterPro" id="IPR011990">
    <property type="entry name" value="TPR-like_helical_dom_sf"/>
</dbReference>
<keyword evidence="8" id="KW-0040">ANK repeat</keyword>
<dbReference type="InterPro" id="IPR001611">
    <property type="entry name" value="Leu-rich_rpt"/>
</dbReference>
<keyword evidence="5" id="KW-0677">Repeat</keyword>
<evidence type="ECO:0000256" key="12">
    <source>
        <dbReference type="SAM" id="MobiDB-lite"/>
    </source>
</evidence>
<evidence type="ECO:0000256" key="2">
    <source>
        <dbReference type="ARBA" id="ARBA00004286"/>
    </source>
</evidence>
<evidence type="ECO:0000256" key="7">
    <source>
        <dbReference type="ARBA" id="ARBA00022853"/>
    </source>
</evidence>
<comment type="caution">
    <text evidence="13">The sequence shown here is derived from an EMBL/GenBank/DDBJ whole genome shotgun (WGS) entry which is preliminary data.</text>
</comment>
<dbReference type="InterPro" id="IPR019734">
    <property type="entry name" value="TPR_rpt"/>
</dbReference>
<proteinExistence type="inferred from homology"/>
<keyword evidence="6" id="KW-0227">DNA damage</keyword>
<dbReference type="Pfam" id="PF13516">
    <property type="entry name" value="LRR_6"/>
    <property type="match status" value="3"/>
</dbReference>
<evidence type="ECO:0000256" key="6">
    <source>
        <dbReference type="ARBA" id="ARBA00022763"/>
    </source>
</evidence>
<feature type="compositionally biased region" description="Polar residues" evidence="12">
    <location>
        <begin position="589"/>
        <end position="600"/>
    </location>
</feature>
<evidence type="ECO:0000256" key="4">
    <source>
        <dbReference type="ARBA" id="ARBA00022454"/>
    </source>
</evidence>
<dbReference type="Proteomes" id="UP000230750">
    <property type="component" value="Unassembled WGS sequence"/>
</dbReference>
<keyword evidence="14" id="KW-1185">Reference proteome</keyword>
<feature type="compositionally biased region" description="Basic and acidic residues" evidence="12">
    <location>
        <begin position="510"/>
        <end position="524"/>
    </location>
</feature>
<evidence type="ECO:0000256" key="8">
    <source>
        <dbReference type="ARBA" id="ARBA00023043"/>
    </source>
</evidence>
<evidence type="ECO:0000256" key="11">
    <source>
        <dbReference type="PROSITE-ProRule" id="PRU00339"/>
    </source>
</evidence>
<dbReference type="PANTHER" id="PTHR46358:SF1">
    <property type="entry name" value="TONSOKU-LIKE PROTEIN"/>
    <property type="match status" value="1"/>
</dbReference>
<dbReference type="OrthoDB" id="5806726at2759"/>
<dbReference type="Gene3D" id="1.25.40.10">
    <property type="entry name" value="Tetratricopeptide repeat domain"/>
    <property type="match status" value="2"/>
</dbReference>
<dbReference type="STRING" id="307972.A0A2G8LCT1"/>
<feature type="repeat" description="TPR" evidence="11">
    <location>
        <begin position="170"/>
        <end position="203"/>
    </location>
</feature>
<dbReference type="PANTHER" id="PTHR46358">
    <property type="entry name" value="TONSOKU-LIKE PROTEIN"/>
    <property type="match status" value="1"/>
</dbReference>
<evidence type="ECO:0000313" key="13">
    <source>
        <dbReference type="EMBL" id="PIK58078.1"/>
    </source>
</evidence>
<accession>A0A2G8LCT1</accession>
<dbReference type="PROSITE" id="PS50005">
    <property type="entry name" value="TPR"/>
    <property type="match status" value="1"/>
</dbReference>
<feature type="compositionally biased region" description="Basic and acidic residues" evidence="12">
    <location>
        <begin position="628"/>
        <end position="639"/>
    </location>
</feature>
<dbReference type="InterPro" id="IPR052311">
    <property type="entry name" value="MMS22L-TONSL_complex_comp"/>
</dbReference>
<evidence type="ECO:0000256" key="5">
    <source>
        <dbReference type="ARBA" id="ARBA00022737"/>
    </source>
</evidence>
<dbReference type="EMBL" id="MRZV01000123">
    <property type="protein sequence ID" value="PIK58078.1"/>
    <property type="molecule type" value="Genomic_DNA"/>
</dbReference>
<protein>
    <submittedName>
        <fullName evidence="13">Putative tonsoku-like protein</fullName>
    </submittedName>
</protein>
<feature type="region of interest" description="Disordered" evidence="12">
    <location>
        <begin position="499"/>
        <end position="524"/>
    </location>
</feature>
<feature type="region of interest" description="Disordered" evidence="12">
    <location>
        <begin position="585"/>
        <end position="661"/>
    </location>
</feature>
<dbReference type="Gene3D" id="3.80.10.10">
    <property type="entry name" value="Ribonuclease Inhibitor"/>
    <property type="match status" value="1"/>
</dbReference>
<sequence length="1192" mass="133137">MKTPERIKLARLMREKLKFSQSGKARKEAEIDGKIGRLHIRNGSYQEAIKAFKDEMEIWTRQKDTMGEAMSHRSLGECFAEVGYFPIALSHHHQYMAWAESNKNYPELQRALATLGRTYICKAASADEKGSSEATTSISKSEEAFLRSMSVCDNHLAGLVSDNELQQMKARLYLNLGLVYLHQESYPKSIVSIEKAVKISQEHNKMEDLYRGHLSLGDVYLRMNNTSQSLQSLDIAFSISKKLKDKEKESDVLIQRAHVHFILGEYAAAEGVLRRVCAIGAMKVTEKQSIIDQIKVAKKCCKLQAELKTAMEEVNLKRVMVIHEQLGDCCCKVNIYREALLHYNKQLECALTLQLPDEQLSPIYVSLAATYADSQQYGMAVTMYGKELQLREGNSKEECKTWLNVADAQEKAGHSYEALQESYNKASKFALKAGKPKLQRRVLKSLAIVQERFGQASDLQATRENLDKLKKDYRLGSDNDSLSEEEDQVPLAELSVESEEDIEALVNGPEGKREKDSSNLQKSHSEDILNNWLDTNEEEIPQEPVRVRIKLEALDHSEPFGDPFTPGVPPAKLLELQDIQIKMEPAEETATSDFQQTVDQTKGRWSIKSKKGKTLISRNSPTKAKKRTLSDSHANDKIKRYSPKQPKGKVTRPKDVQDDPLTVRGKLIEKYYTGDRNVARKYFETTDEADGAGTSEDRDRSREDIGGNPVSSSNTEVPLSEPYWGHMSTEDPGVSPDSSLPHPPVEERMPSIAFVHPPQKSRMRVRVRFKRITYLVNVPRSSICALIATNDVVCETLADNEEVIANIDSLITTPSQDKPPQSTKASQGDLSSRLGSIASVVETHPLMPKPVSLLIQEQCQLSVQVLCLSQSHICDEGIAHLADTLQSLPHITRIDLSHNAITYKGLQSLTQILFPESEERSSQCHLENLKDLVLSHNPLGDNSALYIANLVSHCHKLNELYLTASQLTTQFVMDHHAVVLQTAFEGAPNLQVLDVSHNALGSTGIDMLMKFLNPEILTTLNFSSVIEDKDAMSLCNHIASYFKETQCALHTLYLEGCNLCDSDMQALSTCIPFTKFWQHVSLSSNTGITNQGLVTLLRGWNTSGCRVGSLDASLCGLVSLLGQELITLLIRFMTSTDQSEGCMTTLKLSNNKLSDSDLELLKSIWLLGHGTASSLLIEQMQAVFSTDEEKSI</sequence>
<feature type="region of interest" description="Disordered" evidence="12">
    <location>
        <begin position="684"/>
        <end position="754"/>
    </location>
</feature>
<feature type="compositionally biased region" description="Basic residues" evidence="12">
    <location>
        <begin position="640"/>
        <end position="651"/>
    </location>
</feature>
<keyword evidence="9" id="KW-0234">DNA repair</keyword>
<name>A0A2G8LCT1_STIJA</name>
<feature type="region of interest" description="Disordered" evidence="12">
    <location>
        <begin position="472"/>
        <end position="491"/>
    </location>
</feature>
<comment type="subcellular location">
    <subcellularLocation>
        <location evidence="2">Chromosome</location>
    </subcellularLocation>
    <subcellularLocation>
        <location evidence="1">Nucleus</location>
    </subcellularLocation>
</comment>
<dbReference type="GO" id="GO:0000724">
    <property type="term" value="P:double-strand break repair via homologous recombination"/>
    <property type="evidence" value="ECO:0007669"/>
    <property type="project" value="TreeGrafter"/>
</dbReference>
<feature type="region of interest" description="Disordered" evidence="12">
    <location>
        <begin position="811"/>
        <end position="830"/>
    </location>
</feature>
<keyword evidence="7" id="KW-0156">Chromatin regulator</keyword>
<dbReference type="SMART" id="SM00368">
    <property type="entry name" value="LRR_RI"/>
    <property type="match status" value="6"/>
</dbReference>
<comment type="similarity">
    <text evidence="3">Belongs to the Tonsoku family.</text>
</comment>
<gene>
    <name evidence="13" type="ORF">BSL78_04992</name>
</gene>
<feature type="compositionally biased region" description="Basic and acidic residues" evidence="12">
    <location>
        <begin position="695"/>
        <end position="705"/>
    </location>
</feature>
<reference evidence="13 14" key="1">
    <citation type="journal article" date="2017" name="PLoS Biol.">
        <title>The sea cucumber genome provides insights into morphological evolution and visceral regeneration.</title>
        <authorList>
            <person name="Zhang X."/>
            <person name="Sun L."/>
            <person name="Yuan J."/>
            <person name="Sun Y."/>
            <person name="Gao Y."/>
            <person name="Zhang L."/>
            <person name="Li S."/>
            <person name="Dai H."/>
            <person name="Hamel J.F."/>
            <person name="Liu C."/>
            <person name="Yu Y."/>
            <person name="Liu S."/>
            <person name="Lin W."/>
            <person name="Guo K."/>
            <person name="Jin S."/>
            <person name="Xu P."/>
            <person name="Storey K.B."/>
            <person name="Huan P."/>
            <person name="Zhang T."/>
            <person name="Zhou Y."/>
            <person name="Zhang J."/>
            <person name="Lin C."/>
            <person name="Li X."/>
            <person name="Xing L."/>
            <person name="Huo D."/>
            <person name="Sun M."/>
            <person name="Wang L."/>
            <person name="Mercier A."/>
            <person name="Li F."/>
            <person name="Yang H."/>
            <person name="Xiang J."/>
        </authorList>
    </citation>
    <scope>NUCLEOTIDE SEQUENCE [LARGE SCALE GENOMIC DNA]</scope>
    <source>
        <strain evidence="13">Shaxun</strain>
        <tissue evidence="13">Muscle</tissue>
    </source>
</reference>
<dbReference type="Pfam" id="PF13181">
    <property type="entry name" value="TPR_8"/>
    <property type="match status" value="1"/>
</dbReference>
<dbReference type="SUPFAM" id="SSF48452">
    <property type="entry name" value="TPR-like"/>
    <property type="match status" value="3"/>
</dbReference>
<keyword evidence="10" id="KW-0539">Nucleus</keyword>
<evidence type="ECO:0000256" key="9">
    <source>
        <dbReference type="ARBA" id="ARBA00023204"/>
    </source>
</evidence>
<dbReference type="GO" id="GO:0006325">
    <property type="term" value="P:chromatin organization"/>
    <property type="evidence" value="ECO:0007669"/>
    <property type="project" value="UniProtKB-KW"/>
</dbReference>
<dbReference type="GO" id="GO:0043596">
    <property type="term" value="C:nuclear replication fork"/>
    <property type="evidence" value="ECO:0007669"/>
    <property type="project" value="TreeGrafter"/>
</dbReference>
<dbReference type="InterPro" id="IPR032675">
    <property type="entry name" value="LRR_dom_sf"/>
</dbReference>
<evidence type="ECO:0000313" key="14">
    <source>
        <dbReference type="Proteomes" id="UP000230750"/>
    </source>
</evidence>
<dbReference type="SUPFAM" id="SSF52047">
    <property type="entry name" value="RNI-like"/>
    <property type="match status" value="1"/>
</dbReference>
<dbReference type="AlphaFoldDB" id="A0A2G8LCT1"/>